<name>A0A077ZVI8_STYLE</name>
<sequence length="479" mass="56952">MIQQDISEEEIKVFKVQDEATLDTVIENAFYFPQNIIPTIDPLDVITTESDKSVIEKLPREAILIEPQTLRRFICPSCKGIFQDPSSCHQCGSVFCSACILKNKDKHGLKCPNCNTYDQFNNKQYFVYRQNKISINQLFFTCHCQELNIQAFNKIMECKVPKDQQQKWREMQNEKPLAQVYSYQQYIQHFIQNNNQYHQCDQMKIKCPLQCNFTSNQGEKVIRKRDLKDHLKNECNEMHLTCQQCHLGLKRKQIQLHDCIRDRSVFYQHKNQEAVVSNNNLKNIGKNLKEIIELEKIEHNFRVRKFGKTIINKRRINSKDIQNIEQISPSNSQETQVQNNQFEINNNCIPYKNQEKQKKKITNGRSRLVDIRKNYSLKGTGQGLERYNLCNSCRSQFNLPQQKGSTSNDQQDQMELELLQHMYNESDEDDIDERDQYQRTQNYKEFKQNQQEQQLKNYGQIQKWKRMKQCKGCNDIFYE</sequence>
<dbReference type="InterPro" id="IPR001293">
    <property type="entry name" value="Znf_TRAF"/>
</dbReference>
<dbReference type="Proteomes" id="UP000039865">
    <property type="component" value="Unassembled WGS sequence"/>
</dbReference>
<keyword evidence="3 4" id="KW-0862">Zinc</keyword>
<organism evidence="7 8">
    <name type="scientific">Stylonychia lemnae</name>
    <name type="common">Ciliate</name>
    <dbReference type="NCBI Taxonomy" id="5949"/>
    <lineage>
        <taxon>Eukaryota</taxon>
        <taxon>Sar</taxon>
        <taxon>Alveolata</taxon>
        <taxon>Ciliophora</taxon>
        <taxon>Intramacronucleata</taxon>
        <taxon>Spirotrichea</taxon>
        <taxon>Stichotrichia</taxon>
        <taxon>Sporadotrichida</taxon>
        <taxon>Oxytrichidae</taxon>
        <taxon>Stylonychinae</taxon>
        <taxon>Stylonychia</taxon>
    </lineage>
</organism>
<feature type="domain" description="RING-type" evidence="5">
    <location>
        <begin position="75"/>
        <end position="115"/>
    </location>
</feature>
<accession>A0A077ZVI8</accession>
<feature type="zinc finger region" description="TRAF-type" evidence="4">
    <location>
        <begin position="196"/>
        <end position="255"/>
    </location>
</feature>
<evidence type="ECO:0000313" key="7">
    <source>
        <dbReference type="EMBL" id="CDW73639.1"/>
    </source>
</evidence>
<keyword evidence="1 4" id="KW-0479">Metal-binding</keyword>
<reference evidence="7 8" key="1">
    <citation type="submission" date="2014-06" db="EMBL/GenBank/DDBJ databases">
        <authorList>
            <person name="Swart Estienne"/>
        </authorList>
    </citation>
    <scope>NUCLEOTIDE SEQUENCE [LARGE SCALE GENOMIC DNA]</scope>
    <source>
        <strain evidence="7 8">130c</strain>
    </source>
</reference>
<dbReference type="PROSITE" id="PS50089">
    <property type="entry name" value="ZF_RING_2"/>
    <property type="match status" value="1"/>
</dbReference>
<dbReference type="InParanoid" id="A0A077ZVI8"/>
<dbReference type="OrthoDB" id="1737200at2759"/>
<proteinExistence type="predicted"/>
<evidence type="ECO:0000259" key="5">
    <source>
        <dbReference type="PROSITE" id="PS50089"/>
    </source>
</evidence>
<evidence type="ECO:0000256" key="1">
    <source>
        <dbReference type="ARBA" id="ARBA00022723"/>
    </source>
</evidence>
<feature type="domain" description="TRAF-type" evidence="6">
    <location>
        <begin position="196"/>
        <end position="255"/>
    </location>
</feature>
<dbReference type="Gene3D" id="3.30.40.10">
    <property type="entry name" value="Zinc/RING finger domain, C3HC4 (zinc finger)"/>
    <property type="match status" value="2"/>
</dbReference>
<dbReference type="OMA" id="NECNEMH"/>
<evidence type="ECO:0000313" key="8">
    <source>
        <dbReference type="Proteomes" id="UP000039865"/>
    </source>
</evidence>
<dbReference type="InterPro" id="IPR001841">
    <property type="entry name" value="Znf_RING"/>
</dbReference>
<evidence type="ECO:0000259" key="6">
    <source>
        <dbReference type="PROSITE" id="PS50145"/>
    </source>
</evidence>
<evidence type="ECO:0000256" key="3">
    <source>
        <dbReference type="ARBA" id="ARBA00022833"/>
    </source>
</evidence>
<protein>
    <submittedName>
        <fullName evidence="7">Traf-type zinc finger family protein</fullName>
    </submittedName>
</protein>
<gene>
    <name evidence="7" type="primary">Contig14682.g15639</name>
    <name evidence="7" type="ORF">STYLEM_2624</name>
</gene>
<dbReference type="PROSITE" id="PS50145">
    <property type="entry name" value="ZF_TRAF"/>
    <property type="match status" value="1"/>
</dbReference>
<dbReference type="GO" id="GO:0008270">
    <property type="term" value="F:zinc ion binding"/>
    <property type="evidence" value="ECO:0007669"/>
    <property type="project" value="UniProtKB-KW"/>
</dbReference>
<dbReference type="InterPro" id="IPR013083">
    <property type="entry name" value="Znf_RING/FYVE/PHD"/>
</dbReference>
<evidence type="ECO:0000256" key="4">
    <source>
        <dbReference type="PROSITE-ProRule" id="PRU00207"/>
    </source>
</evidence>
<keyword evidence="8" id="KW-1185">Reference proteome</keyword>
<dbReference type="EMBL" id="CCKQ01002537">
    <property type="protein sequence ID" value="CDW73639.1"/>
    <property type="molecule type" value="Genomic_DNA"/>
</dbReference>
<dbReference type="AlphaFoldDB" id="A0A077ZVI8"/>
<keyword evidence="2 4" id="KW-0863">Zinc-finger</keyword>
<evidence type="ECO:0000256" key="2">
    <source>
        <dbReference type="ARBA" id="ARBA00022771"/>
    </source>
</evidence>
<dbReference type="SUPFAM" id="SSF57850">
    <property type="entry name" value="RING/U-box"/>
    <property type="match status" value="1"/>
</dbReference>